<evidence type="ECO:0000256" key="9">
    <source>
        <dbReference type="HAMAP-Rule" id="MF_02075"/>
    </source>
</evidence>
<protein>
    <recommendedName>
        <fullName evidence="9">Aspartate--tRNA ligase</fullName>
        <ecNumber evidence="9">6.1.1.12</ecNumber>
    </recommendedName>
    <alternativeName>
        <fullName evidence="9">Aspartyl-tRNA synthetase</fullName>
        <shortName evidence="9">AspRS</shortName>
    </alternativeName>
</protein>
<evidence type="ECO:0000313" key="17">
    <source>
        <dbReference type="Proteomes" id="UP000231232"/>
    </source>
</evidence>
<proteinExistence type="inferred from homology"/>
<dbReference type="GO" id="GO:0017101">
    <property type="term" value="C:aminoacyl-tRNA synthetase multienzyme complex"/>
    <property type="evidence" value="ECO:0007669"/>
    <property type="project" value="TreeGrafter"/>
</dbReference>
<feature type="binding site" evidence="9">
    <location>
        <position position="347"/>
    </location>
    <ligand>
        <name>Mg(2+)</name>
        <dbReference type="ChEBI" id="CHEBI:18420"/>
        <label>3</label>
    </ligand>
</feature>
<dbReference type="Gene3D" id="2.40.50.140">
    <property type="entry name" value="Nucleic acid-binding proteins"/>
    <property type="match status" value="1"/>
</dbReference>
<evidence type="ECO:0000313" key="11">
    <source>
        <dbReference type="EMBL" id="PIN66614.1"/>
    </source>
</evidence>
<dbReference type="GO" id="GO:0005524">
    <property type="term" value="F:ATP binding"/>
    <property type="evidence" value="ECO:0007669"/>
    <property type="project" value="UniProtKB-UniRule"/>
</dbReference>
<dbReference type="InterPro" id="IPR002312">
    <property type="entry name" value="Asp/Asn-tRNA-synth_IIb"/>
</dbReference>
<feature type="domain" description="Aminoacyl-transfer RNA synthetases class-II family profile" evidence="10">
    <location>
        <begin position="126"/>
        <end position="416"/>
    </location>
</feature>
<dbReference type="GO" id="GO:0000287">
    <property type="term" value="F:magnesium ion binding"/>
    <property type="evidence" value="ECO:0007669"/>
    <property type="project" value="UniProtKB-UniRule"/>
</dbReference>
<evidence type="ECO:0000256" key="5">
    <source>
        <dbReference type="ARBA" id="ARBA00022741"/>
    </source>
</evidence>
<dbReference type="GO" id="GO:0003723">
    <property type="term" value="F:RNA binding"/>
    <property type="evidence" value="ECO:0007669"/>
    <property type="project" value="TreeGrafter"/>
</dbReference>
<evidence type="ECO:0000313" key="12">
    <source>
        <dbReference type="EMBL" id="PIX27925.1"/>
    </source>
</evidence>
<dbReference type="InterPro" id="IPR012340">
    <property type="entry name" value="NA-bd_OB-fold"/>
</dbReference>
<evidence type="ECO:0000256" key="3">
    <source>
        <dbReference type="ARBA" id="ARBA00022490"/>
    </source>
</evidence>
<comment type="caution">
    <text evidence="11">The sequence shown here is derived from an EMBL/GenBank/DDBJ whole genome shotgun (WGS) entry which is preliminary data.</text>
</comment>
<feature type="binding site" evidence="9">
    <location>
        <begin position="203"/>
        <end position="205"/>
    </location>
    <ligand>
        <name>ATP</name>
        <dbReference type="ChEBI" id="CHEBI:30616"/>
    </ligand>
</feature>
<dbReference type="Pfam" id="PF00152">
    <property type="entry name" value="tRNA-synt_2"/>
    <property type="match status" value="1"/>
</dbReference>
<dbReference type="SUPFAM" id="SSF55681">
    <property type="entry name" value="Class II aaRS and biotin synthetases"/>
    <property type="match status" value="1"/>
</dbReference>
<dbReference type="Gene3D" id="3.30.930.10">
    <property type="entry name" value="Bira Bifunctional Protein, Domain 2"/>
    <property type="match status" value="1"/>
</dbReference>
<dbReference type="AlphaFoldDB" id="A0A2G9LJB7"/>
<dbReference type="Proteomes" id="UP000228888">
    <property type="component" value="Unassembled WGS sequence"/>
</dbReference>
<accession>A0A2H9REE3</accession>
<dbReference type="InterPro" id="IPR045864">
    <property type="entry name" value="aa-tRNA-synth_II/BPL/LPL"/>
</dbReference>
<keyword evidence="9" id="KW-0479">Metal-binding</keyword>
<gene>
    <name evidence="9" type="primary">aspS</name>
    <name evidence="14" type="ORF">CO072_00205</name>
    <name evidence="13" type="ORF">CO124_02365</name>
    <name evidence="11" type="ORF">COW69_01280</name>
    <name evidence="12" type="ORF">COZ66_02170</name>
</gene>
<feature type="region of interest" description="Aspartate" evidence="9">
    <location>
        <begin position="181"/>
        <end position="184"/>
    </location>
</feature>
<dbReference type="EC" id="6.1.1.12" evidence="9"/>
<dbReference type="EMBL" id="PCUF01000014">
    <property type="protein sequence ID" value="PIN66614.1"/>
    <property type="molecule type" value="Genomic_DNA"/>
</dbReference>
<organism evidence="11 16">
    <name type="scientific">Huberarchaeum crystalense</name>
    <dbReference type="NCBI Taxonomy" id="2014257"/>
    <lineage>
        <taxon>Archaea</taxon>
        <taxon>Candidatus Huberarchaeota</taxon>
        <taxon>Candidatus Huberarchaeia</taxon>
        <taxon>Candidatus Huberarchaeales</taxon>
        <taxon>Candidatus Huberarchaeaceae</taxon>
        <taxon>Candidatus Huberarchaeum</taxon>
    </lineage>
</organism>
<name>A0A2G9LJB7_HUBC1</name>
<keyword evidence="6 9" id="KW-0067">ATP-binding</keyword>
<dbReference type="GO" id="GO:0004815">
    <property type="term" value="F:aspartate-tRNA ligase activity"/>
    <property type="evidence" value="ECO:0007669"/>
    <property type="project" value="UniProtKB-UniRule"/>
</dbReference>
<comment type="cofactor">
    <cofactor evidence="9">
        <name>Mg(2+)</name>
        <dbReference type="ChEBI" id="CHEBI:18420"/>
    </cofactor>
    <text evidence="9">Binds 3 Mg(2+) cations per subunit. The strongest magnesium site (Mg1) is bound to the beta- and gamma-phosphates of ATP and four water molecules complete its coordination sphere.</text>
</comment>
<dbReference type="Proteomes" id="UP000231449">
    <property type="component" value="Unassembled WGS sequence"/>
</dbReference>
<reference evidence="11 16" key="1">
    <citation type="submission" date="2017-09" db="EMBL/GenBank/DDBJ databases">
        <title>Depth-based differentiation of microbial function through sediment-hosted aquifers and enrichment of novel symbionts in the deep terrestrial subsurface.</title>
        <authorList>
            <person name="Probst A.J."/>
            <person name="Ladd B."/>
            <person name="Jarett J.K."/>
            <person name="Geller-Mcgrath D.E."/>
            <person name="Sieber C.M."/>
            <person name="Emerson J.B."/>
            <person name="Anantharaman K."/>
            <person name="Thomas B.C."/>
            <person name="Malmstrom R."/>
            <person name="Stieglmeier M."/>
            <person name="Klingl A."/>
            <person name="Woyke T."/>
            <person name="Ryan C.M."/>
            <person name="Banfield J.F."/>
        </authorList>
    </citation>
    <scope>NUCLEOTIDE SEQUENCE [LARGE SCALE GENOMIC DNA]</scope>
    <source>
        <strain evidence="11">CG18_big_fil_WC_8_21_14_2_50_31_19</strain>
        <strain evidence="12">CG_4_8_14_3_um_filter</strain>
        <strain evidence="14">CG_4_9_14_0_8_um_filter_31_21</strain>
        <strain evidence="13">CG_4_9_14_3_um_filter_31_125</strain>
    </source>
</reference>
<evidence type="ECO:0000313" key="15">
    <source>
        <dbReference type="Proteomes" id="UP000228888"/>
    </source>
</evidence>
<feature type="binding site" evidence="9">
    <location>
        <begin position="395"/>
        <end position="398"/>
    </location>
    <ligand>
        <name>ATP</name>
        <dbReference type="ChEBI" id="CHEBI:30616"/>
    </ligand>
</feature>
<dbReference type="NCBIfam" id="TIGR00458">
    <property type="entry name" value="aspS_nondisc"/>
    <property type="match status" value="1"/>
</dbReference>
<comment type="subunit">
    <text evidence="9">Homodimer.</text>
</comment>
<dbReference type="PANTHER" id="PTHR43450">
    <property type="entry name" value="ASPARTYL-TRNA SYNTHETASE"/>
    <property type="match status" value="1"/>
</dbReference>
<dbReference type="GO" id="GO:0005829">
    <property type="term" value="C:cytosol"/>
    <property type="evidence" value="ECO:0007669"/>
    <property type="project" value="TreeGrafter"/>
</dbReference>
<dbReference type="InterPro" id="IPR004523">
    <property type="entry name" value="Asp-tRNA_synthase_2"/>
</dbReference>
<evidence type="ECO:0000256" key="7">
    <source>
        <dbReference type="ARBA" id="ARBA00022917"/>
    </source>
</evidence>
<comment type="function">
    <text evidence="9">Catalyzes the attachment of L-aspartate to tRNA(Asp) in a two-step reaction: L-aspartate is first activated by ATP to form Asp-AMP and then transferred to the acceptor end of tRNA(Asp).</text>
</comment>
<dbReference type="InterPro" id="IPR004364">
    <property type="entry name" value="Aa-tRNA-synt_II"/>
</dbReference>
<comment type="subcellular location">
    <subcellularLocation>
        <location evidence="1 9">Cytoplasm</location>
    </subcellularLocation>
</comment>
<feature type="binding site" evidence="9">
    <location>
        <position position="203"/>
    </location>
    <ligand>
        <name>L-aspartate</name>
        <dbReference type="ChEBI" id="CHEBI:29991"/>
    </ligand>
</feature>
<evidence type="ECO:0000256" key="8">
    <source>
        <dbReference type="ARBA" id="ARBA00023146"/>
    </source>
</evidence>
<dbReference type="EMBL" id="PFSX01000009">
    <property type="protein sequence ID" value="PJC01734.1"/>
    <property type="molecule type" value="Genomic_DNA"/>
</dbReference>
<keyword evidence="7 9" id="KW-0648">Protein biosynthesis</keyword>
<keyword evidence="3 9" id="KW-0963">Cytoplasm</keyword>
<keyword evidence="8 9" id="KW-0030">Aminoacyl-tRNA synthetase</keyword>
<feature type="binding site" evidence="9">
    <location>
        <position position="347"/>
    </location>
    <ligand>
        <name>ATP</name>
        <dbReference type="ChEBI" id="CHEBI:30616"/>
    </ligand>
</feature>
<feature type="binding site" evidence="9">
    <location>
        <position position="350"/>
    </location>
    <ligand>
        <name>L-aspartate</name>
        <dbReference type="ChEBI" id="CHEBI:29991"/>
    </ligand>
</feature>
<keyword evidence="5 9" id="KW-0547">Nucleotide-binding</keyword>
<reference evidence="15 17" key="2">
    <citation type="submission" date="2017-09" db="EMBL/GenBank/DDBJ databases">
        <title>Depth-based differentiation of microbial function through sediment-hosted aquifers and enrichment of novel symbionts in the deep terrestrial subsurface.</title>
        <authorList>
            <person name="Probst A.J."/>
            <person name="Ladd B."/>
            <person name="Jarett J.K."/>
            <person name="Geller-Mcgrath D.E."/>
            <person name="Sieber C.M.K."/>
            <person name="Emerson J.B."/>
            <person name="Anantharaman K."/>
            <person name="Thomas B.C."/>
            <person name="Malmstrom R."/>
            <person name="Stieglmeier M."/>
            <person name="Klingl A."/>
            <person name="Woyke T."/>
            <person name="Ryan C.M."/>
            <person name="Banfield J.F."/>
        </authorList>
    </citation>
    <scope>NUCLEOTIDE SEQUENCE [LARGE SCALE GENOMIC DNA]</scope>
</reference>
<evidence type="ECO:0000256" key="6">
    <source>
        <dbReference type="ARBA" id="ARBA00022840"/>
    </source>
</evidence>
<evidence type="ECO:0000313" key="16">
    <source>
        <dbReference type="Proteomes" id="UP000229789"/>
    </source>
</evidence>
<comment type="catalytic activity">
    <reaction evidence="9">
        <text>tRNA(Asp) + L-aspartate + ATP = L-aspartyl-tRNA(Asp) + AMP + diphosphate</text>
        <dbReference type="Rhea" id="RHEA:19649"/>
        <dbReference type="Rhea" id="RHEA-COMP:9660"/>
        <dbReference type="Rhea" id="RHEA-COMP:9678"/>
        <dbReference type="ChEBI" id="CHEBI:29991"/>
        <dbReference type="ChEBI" id="CHEBI:30616"/>
        <dbReference type="ChEBI" id="CHEBI:33019"/>
        <dbReference type="ChEBI" id="CHEBI:78442"/>
        <dbReference type="ChEBI" id="CHEBI:78516"/>
        <dbReference type="ChEBI" id="CHEBI:456215"/>
        <dbReference type="EC" id="6.1.1.12"/>
    </reaction>
</comment>
<keyword evidence="9" id="KW-0460">Magnesium</keyword>
<feature type="binding site" evidence="9">
    <location>
        <position position="354"/>
    </location>
    <ligand>
        <name>L-aspartate</name>
        <dbReference type="ChEBI" id="CHEBI:29991"/>
    </ligand>
</feature>
<evidence type="ECO:0000256" key="1">
    <source>
        <dbReference type="ARBA" id="ARBA00004496"/>
    </source>
</evidence>
<dbReference type="GO" id="GO:0006422">
    <property type="term" value="P:aspartyl-tRNA aminoacylation"/>
    <property type="evidence" value="ECO:0007669"/>
    <property type="project" value="UniProtKB-UniRule"/>
</dbReference>
<dbReference type="PROSITE" id="PS50862">
    <property type="entry name" value="AA_TRNA_LIGASE_II"/>
    <property type="match status" value="1"/>
</dbReference>
<dbReference type="Proteomes" id="UP000229789">
    <property type="component" value="Unassembled WGS sequence"/>
</dbReference>
<dbReference type="EMBL" id="PFIH01000056">
    <property type="protein sequence ID" value="PIX27925.1"/>
    <property type="molecule type" value="Genomic_DNA"/>
</dbReference>
<evidence type="ECO:0000259" key="10">
    <source>
        <dbReference type="PROSITE" id="PS50862"/>
    </source>
</evidence>
<comment type="caution">
    <text evidence="9">Lacks conserved residue(s) required for the propagation of feature annotation.</text>
</comment>
<dbReference type="FunFam" id="3.30.930.10:FF:000038">
    <property type="entry name" value="Aspartate--tRNA ligase"/>
    <property type="match status" value="1"/>
</dbReference>
<feature type="binding site" evidence="9">
    <location>
        <position position="350"/>
    </location>
    <ligand>
        <name>Mg(2+)</name>
        <dbReference type="ChEBI" id="CHEBI:18420"/>
        <label>2</label>
    </ligand>
</feature>
<sequence>MLTEENNQINLKGWVDTIRELGQIKFIIVRSQLEKYQVVIKKDSSIDIREIVNNLNREDVVEIIGEKKGDERASGGFEIIPSKIKILAKSKDKLPIEFRDEIETEESKRFDWRFLDLRNPKKMAIFKIKQVFISTAREFLESEDFIEIHSPKIVGTGAEGGSEIFPIVYYSREAFLSQSPQLYKQLGLAGGFEKVFEIGANYRAEKSHTTRHLTEYIGLDLELSFIESEDELMDLEEKMLKYCLEKVKEKCKKELKICEATIKIPKIPFPKIAISEAFKKLNISNTNKNDLSDSEEKELGKIIEKETGSQFVFVTKYPFSKRPFYTMKDEKDPTLTKSFDLLWKGLEITTGSQREHRHNILINQCKEKGVPTQSIATYLEAFKYGMPPEGGMGIGIERIIMQMLNLSNIREASFFPRTAERLEP</sequence>
<accession>A0A2H9QRX3</accession>
<dbReference type="HAMAP" id="MF_02075">
    <property type="entry name" value="Asp_tRNA_synth_type2"/>
    <property type="match status" value="1"/>
</dbReference>
<evidence type="ECO:0000313" key="14">
    <source>
        <dbReference type="EMBL" id="PJC01734.1"/>
    </source>
</evidence>
<evidence type="ECO:0000313" key="13">
    <source>
        <dbReference type="EMBL" id="PJB03581.1"/>
    </source>
</evidence>
<evidence type="ECO:0000256" key="2">
    <source>
        <dbReference type="ARBA" id="ARBA00005312"/>
    </source>
</evidence>
<feature type="binding site" evidence="9">
    <location>
        <position position="159"/>
    </location>
    <ligand>
        <name>L-aspartate</name>
        <dbReference type="ChEBI" id="CHEBI:29991"/>
    </ligand>
</feature>
<keyword evidence="4 9" id="KW-0436">Ligase</keyword>
<dbReference type="PRINTS" id="PR01042">
    <property type="entry name" value="TRNASYNTHASP"/>
</dbReference>
<dbReference type="NCBIfam" id="NF003483">
    <property type="entry name" value="PRK05159.1"/>
    <property type="match status" value="1"/>
</dbReference>
<feature type="binding site" evidence="9">
    <location>
        <position position="347"/>
    </location>
    <ligand>
        <name>Mg(2+)</name>
        <dbReference type="ChEBI" id="CHEBI:18420"/>
        <label>2</label>
    </ligand>
</feature>
<dbReference type="PANTHER" id="PTHR43450:SF1">
    <property type="entry name" value="ASPARTATE--TRNA LIGASE, CYTOPLASMIC"/>
    <property type="match status" value="1"/>
</dbReference>
<accession>A0A2H9N200</accession>
<dbReference type="InterPro" id="IPR006195">
    <property type="entry name" value="aa-tRNA-synth_II"/>
</dbReference>
<dbReference type="SUPFAM" id="SSF50249">
    <property type="entry name" value="Nucleic acid-binding proteins"/>
    <property type="match status" value="1"/>
</dbReference>
<dbReference type="Proteomes" id="UP000231232">
    <property type="component" value="Unassembled WGS sequence"/>
</dbReference>
<feature type="binding site" evidence="9">
    <location>
        <begin position="211"/>
        <end position="213"/>
    </location>
    <ligand>
        <name>ATP</name>
        <dbReference type="ChEBI" id="CHEBI:30616"/>
    </ligand>
</feature>
<accession>A0A2G9LJB7</accession>
<comment type="similarity">
    <text evidence="2 9">Belongs to the class-II aminoacyl-tRNA synthetase family. Type 2 subfamily.</text>
</comment>
<dbReference type="EMBL" id="PFUW01000040">
    <property type="protein sequence ID" value="PJB03581.1"/>
    <property type="molecule type" value="Genomic_DNA"/>
</dbReference>
<evidence type="ECO:0000256" key="4">
    <source>
        <dbReference type="ARBA" id="ARBA00022598"/>
    </source>
</evidence>